<proteinExistence type="predicted"/>
<comment type="caution">
    <text evidence="1">The sequence shown here is derived from an EMBL/GenBank/DDBJ whole genome shotgun (WGS) entry which is preliminary data.</text>
</comment>
<dbReference type="RefSeq" id="WP_188460902.1">
    <property type="nucleotide sequence ID" value="NZ_BMFQ01000001.1"/>
</dbReference>
<evidence type="ECO:0000313" key="1">
    <source>
        <dbReference type="EMBL" id="GGG33523.1"/>
    </source>
</evidence>
<protein>
    <submittedName>
        <fullName evidence="1">Uncharacterized protein</fullName>
    </submittedName>
</protein>
<reference evidence="1" key="1">
    <citation type="journal article" date="2014" name="Int. J. Syst. Evol. Microbiol.">
        <title>Complete genome sequence of Corynebacterium casei LMG S-19264T (=DSM 44701T), isolated from a smear-ripened cheese.</title>
        <authorList>
            <consortium name="US DOE Joint Genome Institute (JGI-PGF)"/>
            <person name="Walter F."/>
            <person name="Albersmeier A."/>
            <person name="Kalinowski J."/>
            <person name="Ruckert C."/>
        </authorList>
    </citation>
    <scope>NUCLEOTIDE SEQUENCE</scope>
    <source>
        <strain evidence="1">CGMCC 1.12751</strain>
    </source>
</reference>
<name>A0A917GAR5_9FLAO</name>
<accession>A0A917GAR5</accession>
<dbReference type="Proteomes" id="UP000625976">
    <property type="component" value="Unassembled WGS sequence"/>
</dbReference>
<organism evidence="1 2">
    <name type="scientific">Bizionia arctica</name>
    <dbReference type="NCBI Taxonomy" id="1495645"/>
    <lineage>
        <taxon>Bacteria</taxon>
        <taxon>Pseudomonadati</taxon>
        <taxon>Bacteroidota</taxon>
        <taxon>Flavobacteriia</taxon>
        <taxon>Flavobacteriales</taxon>
        <taxon>Flavobacteriaceae</taxon>
        <taxon>Bizionia</taxon>
    </lineage>
</organism>
<evidence type="ECO:0000313" key="2">
    <source>
        <dbReference type="Proteomes" id="UP000625976"/>
    </source>
</evidence>
<keyword evidence="2" id="KW-1185">Reference proteome</keyword>
<reference evidence="1" key="2">
    <citation type="submission" date="2020-09" db="EMBL/GenBank/DDBJ databases">
        <authorList>
            <person name="Sun Q."/>
            <person name="Zhou Y."/>
        </authorList>
    </citation>
    <scope>NUCLEOTIDE SEQUENCE</scope>
    <source>
        <strain evidence="1">CGMCC 1.12751</strain>
    </source>
</reference>
<sequence>MATTPNLTVEQLAQAFKELPVKEKIKLLNLLPEEWFESKTHKLTEKQKEVLDVATQKEVEGKSVFNSWTDVEHYVRTRNNA</sequence>
<gene>
    <name evidence="1" type="ORF">GCM10010976_01550</name>
</gene>
<dbReference type="EMBL" id="BMFQ01000001">
    <property type="protein sequence ID" value="GGG33523.1"/>
    <property type="molecule type" value="Genomic_DNA"/>
</dbReference>
<dbReference type="AlphaFoldDB" id="A0A917GAR5"/>